<gene>
    <name evidence="1" type="ORF">GCM10010502_09850</name>
    <name evidence="2" type="ORF">HS99_0032940</name>
</gene>
<keyword evidence="3" id="KW-1185">Reference proteome</keyword>
<dbReference type="AlphaFoldDB" id="A0A1E7N3L0"/>
<accession>A0A1E7N3L0</accession>
<reference evidence="2" key="3">
    <citation type="submission" date="2016-08" db="EMBL/GenBank/DDBJ databases">
        <title>Sequencing, Assembly and Comparative Genomics of S. aureofaciens ATCC 10762.</title>
        <authorList>
            <person name="Gradnigo J.S."/>
            <person name="Johnson N."/>
            <person name="Somerville G.A."/>
        </authorList>
    </citation>
    <scope>NUCLEOTIDE SEQUENCE [LARGE SCALE GENOMIC DNA]</scope>
    <source>
        <strain evidence="2">ATCC 10762</strain>
    </source>
</reference>
<evidence type="ECO:0000313" key="3">
    <source>
        <dbReference type="Proteomes" id="UP000037395"/>
    </source>
</evidence>
<accession>A0A8H9HEU0</accession>
<name>A0A1E7N3L0_KITAU</name>
<protein>
    <submittedName>
        <fullName evidence="2">Uncharacterized protein</fullName>
    </submittedName>
</protein>
<dbReference type="Proteomes" id="UP000610124">
    <property type="component" value="Unassembled WGS sequence"/>
</dbReference>
<reference evidence="1" key="1">
    <citation type="journal article" date="2014" name="Int. J. Syst. Evol. Microbiol.">
        <title>Complete genome sequence of Corynebacterium casei LMG S-19264T (=DSM 44701T), isolated from a smear-ripened cheese.</title>
        <authorList>
            <consortium name="US DOE Joint Genome Institute (JGI-PGF)"/>
            <person name="Walter F."/>
            <person name="Albersmeier A."/>
            <person name="Kalinowski J."/>
            <person name="Ruckert C."/>
        </authorList>
    </citation>
    <scope>NUCLEOTIDE SEQUENCE</scope>
    <source>
        <strain evidence="1">JCM 4434</strain>
    </source>
</reference>
<reference evidence="3" key="4">
    <citation type="submission" date="2016-08" db="EMBL/GenBank/DDBJ databases">
        <title>Sequencing, assembly and comparative genomics of S. aureofaciens ATCC 10762.</title>
        <authorList>
            <person name="Gradnigo J.S."/>
            <person name="Johnson N."/>
            <person name="Somerville G.A."/>
        </authorList>
    </citation>
    <scope>NUCLEOTIDE SEQUENCE [LARGE SCALE GENOMIC DNA]</scope>
    <source>
        <strain evidence="3">ATCC 10762 / DSM 40127 / CCM 3239 / JCM 4008 / LMG 5968 / NBRC 12843 / NCIMB 8234 / A-377</strain>
    </source>
</reference>
<dbReference type="RefSeq" id="WP_030282752.1">
    <property type="nucleotide sequence ID" value="NZ_BMUB01000002.1"/>
</dbReference>
<sequence length="69" mass="7252">MMSKHSQLTALRADADGETLEALVSSSRRLLRFWPQVAAGPEPAAPASVGVRVPSGAQRLVAGMAEYGM</sequence>
<dbReference type="Proteomes" id="UP000037395">
    <property type="component" value="Unassembled WGS sequence"/>
</dbReference>
<organism evidence="2 3">
    <name type="scientific">Kitasatospora aureofaciens</name>
    <name type="common">Streptomyces aureofaciens</name>
    <dbReference type="NCBI Taxonomy" id="1894"/>
    <lineage>
        <taxon>Bacteria</taxon>
        <taxon>Bacillati</taxon>
        <taxon>Actinomycetota</taxon>
        <taxon>Actinomycetes</taxon>
        <taxon>Kitasatosporales</taxon>
        <taxon>Streptomycetaceae</taxon>
        <taxon>Kitasatospora</taxon>
    </lineage>
</organism>
<evidence type="ECO:0000313" key="1">
    <source>
        <dbReference type="EMBL" id="GGU61208.1"/>
    </source>
</evidence>
<dbReference type="OrthoDB" id="3855251at2"/>
<dbReference type="EMBL" id="JPRF03000036">
    <property type="protein sequence ID" value="OEV35270.1"/>
    <property type="molecule type" value="Genomic_DNA"/>
</dbReference>
<proteinExistence type="predicted"/>
<dbReference type="GeneID" id="97484153"/>
<reference evidence="1" key="5">
    <citation type="submission" date="2020-09" db="EMBL/GenBank/DDBJ databases">
        <authorList>
            <person name="Sun Q."/>
            <person name="Ohkuma M."/>
        </authorList>
    </citation>
    <scope>NUCLEOTIDE SEQUENCE</scope>
    <source>
        <strain evidence="1">JCM 4434</strain>
    </source>
</reference>
<dbReference type="EMBL" id="BMUB01000002">
    <property type="protein sequence ID" value="GGU61208.1"/>
    <property type="molecule type" value="Genomic_DNA"/>
</dbReference>
<evidence type="ECO:0000313" key="2">
    <source>
        <dbReference type="EMBL" id="OEV35270.1"/>
    </source>
</evidence>
<reference evidence="2 3" key="2">
    <citation type="submission" date="2014-07" db="EMBL/GenBank/DDBJ databases">
        <authorList>
            <person name="Zhang J.E."/>
            <person name="Yang H."/>
            <person name="Guo J."/>
            <person name="Deng Z."/>
            <person name="Luo H."/>
            <person name="Luo M."/>
            <person name="Zhao B."/>
        </authorList>
    </citation>
    <scope>NUCLEOTIDE SEQUENCE [LARGE SCALE GENOMIC DNA]</scope>
    <source>
        <strain evidence="2">ATCC 10762</strain>
        <strain evidence="3">ATCC 10762 / DSM 40127 / CCM 3239 / JCM 4008 / LMG 5968 / NBRC 12843 / NCIMB 8234 / A-377</strain>
    </source>
</reference>
<dbReference type="KEGG" id="kau:B6264_18880"/>
<comment type="caution">
    <text evidence="2">The sequence shown here is derived from an EMBL/GenBank/DDBJ whole genome shotgun (WGS) entry which is preliminary data.</text>
</comment>